<feature type="compositionally biased region" description="Acidic residues" evidence="1">
    <location>
        <begin position="104"/>
        <end position="118"/>
    </location>
</feature>
<feature type="region of interest" description="Disordered" evidence="1">
    <location>
        <begin position="32"/>
        <end position="212"/>
    </location>
</feature>
<feature type="compositionally biased region" description="Low complexity" evidence="1">
    <location>
        <begin position="47"/>
        <end position="73"/>
    </location>
</feature>
<dbReference type="OrthoDB" id="10034757at2759"/>
<name>A0A448WJI6_9PLAT</name>
<dbReference type="AlphaFoldDB" id="A0A448WJI6"/>
<feature type="compositionally biased region" description="Acidic residues" evidence="1">
    <location>
        <begin position="192"/>
        <end position="202"/>
    </location>
</feature>
<evidence type="ECO:0000313" key="3">
    <source>
        <dbReference type="Proteomes" id="UP000784294"/>
    </source>
</evidence>
<gene>
    <name evidence="2" type="ORF">PXEA_LOCUS6654</name>
</gene>
<dbReference type="Proteomes" id="UP000784294">
    <property type="component" value="Unassembled WGS sequence"/>
</dbReference>
<sequence>MSWEAEENKSRHVDFQCVKSKSVNDLNILDQPGSMVGVDNSSTIGHQQQQFQQPQQQQQLLFLQQQMPQSSQPGRGYGTNSGGQHFGTTRTRRVIRSGGHHEAEEDEEEDDDEDEEEDLPRNGVDFEADRAIGFPTGLDNTHVDIERESEVMEDGEEYAGDEDEDAKNEGESGSASRWRAAKKIEASLFEPYEGDEADDASPDFDFQIQKPS</sequence>
<evidence type="ECO:0000313" key="2">
    <source>
        <dbReference type="EMBL" id="VEL13214.1"/>
    </source>
</evidence>
<comment type="caution">
    <text evidence="2">The sequence shown here is derived from an EMBL/GenBank/DDBJ whole genome shotgun (WGS) entry which is preliminary data.</text>
</comment>
<feature type="compositionally biased region" description="Acidic residues" evidence="1">
    <location>
        <begin position="151"/>
        <end position="166"/>
    </location>
</feature>
<reference evidence="2" key="1">
    <citation type="submission" date="2018-11" db="EMBL/GenBank/DDBJ databases">
        <authorList>
            <consortium name="Pathogen Informatics"/>
        </authorList>
    </citation>
    <scope>NUCLEOTIDE SEQUENCE</scope>
</reference>
<feature type="compositionally biased region" description="Basic and acidic residues" evidence="1">
    <location>
        <begin position="141"/>
        <end position="150"/>
    </location>
</feature>
<dbReference type="EMBL" id="CAAALY010017057">
    <property type="protein sequence ID" value="VEL13214.1"/>
    <property type="molecule type" value="Genomic_DNA"/>
</dbReference>
<evidence type="ECO:0000256" key="1">
    <source>
        <dbReference type="SAM" id="MobiDB-lite"/>
    </source>
</evidence>
<protein>
    <submittedName>
        <fullName evidence="2">Uncharacterized protein</fullName>
    </submittedName>
</protein>
<accession>A0A448WJI6</accession>
<keyword evidence="3" id="KW-1185">Reference proteome</keyword>
<proteinExistence type="predicted"/>
<feature type="compositionally biased region" description="Gly residues" evidence="1">
    <location>
        <begin position="75"/>
        <end position="85"/>
    </location>
</feature>
<organism evidence="2 3">
    <name type="scientific">Protopolystoma xenopodis</name>
    <dbReference type="NCBI Taxonomy" id="117903"/>
    <lineage>
        <taxon>Eukaryota</taxon>
        <taxon>Metazoa</taxon>
        <taxon>Spiralia</taxon>
        <taxon>Lophotrochozoa</taxon>
        <taxon>Platyhelminthes</taxon>
        <taxon>Monogenea</taxon>
        <taxon>Polyopisthocotylea</taxon>
        <taxon>Polystomatidea</taxon>
        <taxon>Polystomatidae</taxon>
        <taxon>Protopolystoma</taxon>
    </lineage>
</organism>